<dbReference type="NCBIfam" id="TIGR01511">
    <property type="entry name" value="ATPase-IB1_Cu"/>
    <property type="match status" value="1"/>
</dbReference>
<protein>
    <submittedName>
        <fullName evidence="15">Copper-exporting P-type ATPase A</fullName>
        <ecNumber evidence="15">3.6.3.-</ecNumber>
    </submittedName>
</protein>
<evidence type="ECO:0000313" key="15">
    <source>
        <dbReference type="EMBL" id="CTQ34622.1"/>
    </source>
</evidence>
<evidence type="ECO:0000256" key="10">
    <source>
        <dbReference type="ARBA" id="ARBA00022989"/>
    </source>
</evidence>
<sequence length="705" mass="71474">MSAVAACPGCLVAADERPALRDAAGDEVILSLPAIHCAGCIAGVERTLATVPGVRSARVNLSRRRVRIVTDPGAGPDAALAALDAAGYDAQEMDAGALDGPDPAGRMLLARIAVAGFAMMNVMALSVAVWSGATDVTREMFHWITAVIALPATVFSARPFFAGAWGALRGGRMNMDVPIAVAIALACGSSIYEMILGGGHAWFDAALSLTFFLLVGRWLDHRSRGRARSAAAELAALEQARATVDRDGTPRAIPVAEIVPGDTVLLHAGSRAPVDGVALADATLDRSALTGESLPVQIAAGDAVCAGEIALGAPLRLRATAAAGDSTLRRLAALVEVAETGRHRYSGLADRAAAIYAPLVHVLALVAFAGWWIGAGNLHLAIGVATAVLIITCPCALGLAVPAVTTTVSGRLFRAGVLLKSATALERLAEIDTVLLDKTGTLTTGRADLSGLDPRAAGIAAALSRASSHPVSRAVAAALDGVAAAPVTDLREETGTAMRGMTADGPVALIRGRTGPVLSLPSGKVPLDFAETLRPGAAEMVADLRARGFDVAIVTGDAADRAEAIAADLGVDRVHAATGPEAKAALVADLTAEGRRVLMLGDGLNDATALAAAHASMSPATALDAARAASDVVLLGGDLRLVGTTLAEARLAARRIRQNFALAAGYNLVAVPLALAGVATPLMAALAMSGSSITVVGNALRGRAR</sequence>
<evidence type="ECO:0000256" key="8">
    <source>
        <dbReference type="ARBA" id="ARBA00022842"/>
    </source>
</evidence>
<dbReference type="InterPro" id="IPR001757">
    <property type="entry name" value="P_typ_ATPase"/>
</dbReference>
<evidence type="ECO:0000259" key="14">
    <source>
        <dbReference type="PROSITE" id="PS50846"/>
    </source>
</evidence>
<feature type="transmembrane region" description="Helical" evidence="13">
    <location>
        <begin position="352"/>
        <end position="374"/>
    </location>
</feature>
<keyword evidence="15" id="KW-0378">Hydrolase</keyword>
<gene>
    <name evidence="15" type="primary">copA</name>
    <name evidence="15" type="ORF">JAN5088_03418</name>
</gene>
<feature type="transmembrane region" description="Helical" evidence="13">
    <location>
        <begin position="660"/>
        <end position="676"/>
    </location>
</feature>
<feature type="transmembrane region" description="Helical" evidence="13">
    <location>
        <begin position="108"/>
        <end position="131"/>
    </location>
</feature>
<dbReference type="EC" id="3.6.3.-" evidence="15"/>
<feature type="transmembrane region" description="Helical" evidence="13">
    <location>
        <begin position="201"/>
        <end position="219"/>
    </location>
</feature>
<dbReference type="InterPro" id="IPR008250">
    <property type="entry name" value="ATPase_P-typ_transduc_dom_A_sf"/>
</dbReference>
<keyword evidence="6 13" id="KW-0812">Transmembrane</keyword>
<dbReference type="CDD" id="cd00371">
    <property type="entry name" value="HMA"/>
    <property type="match status" value="1"/>
</dbReference>
<dbReference type="InterPro" id="IPR036163">
    <property type="entry name" value="HMA_dom_sf"/>
</dbReference>
<dbReference type="Pfam" id="PF00403">
    <property type="entry name" value="HMA"/>
    <property type="match status" value="1"/>
</dbReference>
<accession>A0A0M6XV57</accession>
<evidence type="ECO:0000256" key="12">
    <source>
        <dbReference type="ARBA" id="ARBA00023136"/>
    </source>
</evidence>
<dbReference type="GO" id="GO:0016887">
    <property type="term" value="F:ATP hydrolysis activity"/>
    <property type="evidence" value="ECO:0007669"/>
    <property type="project" value="InterPro"/>
</dbReference>
<evidence type="ECO:0000256" key="4">
    <source>
        <dbReference type="ARBA" id="ARBA00022475"/>
    </source>
</evidence>
<evidence type="ECO:0000256" key="5">
    <source>
        <dbReference type="ARBA" id="ARBA00022553"/>
    </source>
</evidence>
<dbReference type="InterPro" id="IPR036412">
    <property type="entry name" value="HAD-like_sf"/>
</dbReference>
<keyword evidence="16" id="KW-1185">Reference proteome</keyword>
<feature type="transmembrane region" description="Helical" evidence="13">
    <location>
        <begin position="177"/>
        <end position="195"/>
    </location>
</feature>
<dbReference type="RefSeq" id="WP_055683988.1">
    <property type="nucleotide sequence ID" value="NZ_CXPG01000023.1"/>
</dbReference>
<dbReference type="Gene3D" id="2.70.150.10">
    <property type="entry name" value="Calcium-transporting ATPase, cytoplasmic transduction domain A"/>
    <property type="match status" value="1"/>
</dbReference>
<organism evidence="15 16">
    <name type="scientific">Jannaschia rubra</name>
    <dbReference type="NCBI Taxonomy" id="282197"/>
    <lineage>
        <taxon>Bacteria</taxon>
        <taxon>Pseudomonadati</taxon>
        <taxon>Pseudomonadota</taxon>
        <taxon>Alphaproteobacteria</taxon>
        <taxon>Rhodobacterales</taxon>
        <taxon>Roseobacteraceae</taxon>
        <taxon>Jannaschia</taxon>
    </lineage>
</organism>
<dbReference type="PROSITE" id="PS00154">
    <property type="entry name" value="ATPASE_E1_E2"/>
    <property type="match status" value="1"/>
</dbReference>
<evidence type="ECO:0000256" key="7">
    <source>
        <dbReference type="ARBA" id="ARBA00022723"/>
    </source>
</evidence>
<dbReference type="InterPro" id="IPR023299">
    <property type="entry name" value="ATPase_P-typ_cyto_dom_N"/>
</dbReference>
<dbReference type="AlphaFoldDB" id="A0A0M6XV57"/>
<dbReference type="Proteomes" id="UP000048908">
    <property type="component" value="Unassembled WGS sequence"/>
</dbReference>
<proteinExistence type="inferred from homology"/>
<dbReference type="PROSITE" id="PS50846">
    <property type="entry name" value="HMA_2"/>
    <property type="match status" value="1"/>
</dbReference>
<dbReference type="Gene3D" id="3.40.1110.10">
    <property type="entry name" value="Calcium-transporting ATPase, cytoplasmic domain N"/>
    <property type="match status" value="1"/>
</dbReference>
<dbReference type="Pfam" id="PF00122">
    <property type="entry name" value="E1-E2_ATPase"/>
    <property type="match status" value="1"/>
</dbReference>
<dbReference type="SUPFAM" id="SSF56784">
    <property type="entry name" value="HAD-like"/>
    <property type="match status" value="1"/>
</dbReference>
<keyword evidence="3" id="KW-0813">Transport</keyword>
<evidence type="ECO:0000256" key="3">
    <source>
        <dbReference type="ARBA" id="ARBA00022448"/>
    </source>
</evidence>
<dbReference type="InterPro" id="IPR017969">
    <property type="entry name" value="Heavy-metal-associated_CS"/>
</dbReference>
<keyword evidence="5" id="KW-0597">Phosphoprotein</keyword>
<dbReference type="InterPro" id="IPR059000">
    <property type="entry name" value="ATPase_P-type_domA"/>
</dbReference>
<dbReference type="STRING" id="282197.SAMN04488517_11224"/>
<comment type="subcellular location">
    <subcellularLocation>
        <location evidence="1">Cell membrane</location>
        <topology evidence="1">Multi-pass membrane protein</topology>
    </subcellularLocation>
</comment>
<dbReference type="GO" id="GO:0055070">
    <property type="term" value="P:copper ion homeostasis"/>
    <property type="evidence" value="ECO:0007669"/>
    <property type="project" value="TreeGrafter"/>
</dbReference>
<keyword evidence="4" id="KW-1003">Cell membrane</keyword>
<name>A0A0M6XV57_9RHOB</name>
<reference evidence="15 16" key="1">
    <citation type="submission" date="2015-07" db="EMBL/GenBank/DDBJ databases">
        <authorList>
            <person name="Noorani M."/>
        </authorList>
    </citation>
    <scope>NUCLEOTIDE SEQUENCE [LARGE SCALE GENOMIC DNA]</scope>
    <source>
        <strain evidence="15 16">CECT 5088</strain>
    </source>
</reference>
<dbReference type="NCBIfam" id="TIGR01494">
    <property type="entry name" value="ATPase_P-type"/>
    <property type="match status" value="2"/>
</dbReference>
<dbReference type="Gene3D" id="3.40.50.1000">
    <property type="entry name" value="HAD superfamily/HAD-like"/>
    <property type="match status" value="2"/>
</dbReference>
<keyword evidence="11" id="KW-0406">Ion transport</keyword>
<dbReference type="Gene3D" id="3.30.70.100">
    <property type="match status" value="1"/>
</dbReference>
<keyword evidence="12 13" id="KW-0472">Membrane</keyword>
<keyword evidence="9" id="KW-1278">Translocase</keyword>
<dbReference type="PRINTS" id="PR00119">
    <property type="entry name" value="CATATPASE"/>
</dbReference>
<dbReference type="SUPFAM" id="SSF55008">
    <property type="entry name" value="HMA, heavy metal-associated domain"/>
    <property type="match status" value="1"/>
</dbReference>
<dbReference type="InterPro" id="IPR023298">
    <property type="entry name" value="ATPase_P-typ_TM_dom_sf"/>
</dbReference>
<feature type="domain" description="HMA" evidence="14">
    <location>
        <begin position="26"/>
        <end position="91"/>
    </location>
</feature>
<dbReference type="PROSITE" id="PS01047">
    <property type="entry name" value="HMA_1"/>
    <property type="match status" value="1"/>
</dbReference>
<keyword evidence="8" id="KW-0460">Magnesium</keyword>
<dbReference type="InterPro" id="IPR018303">
    <property type="entry name" value="ATPase_P-typ_P_site"/>
</dbReference>
<dbReference type="Pfam" id="PF00702">
    <property type="entry name" value="Hydrolase"/>
    <property type="match status" value="1"/>
</dbReference>
<evidence type="ECO:0000256" key="2">
    <source>
        <dbReference type="ARBA" id="ARBA00006024"/>
    </source>
</evidence>
<dbReference type="SUPFAM" id="SSF81653">
    <property type="entry name" value="Calcium ATPase, transduction domain A"/>
    <property type="match status" value="1"/>
</dbReference>
<dbReference type="PANTHER" id="PTHR43520">
    <property type="entry name" value="ATP7, ISOFORM B"/>
    <property type="match status" value="1"/>
</dbReference>
<feature type="transmembrane region" description="Helical" evidence="13">
    <location>
        <begin position="380"/>
        <end position="404"/>
    </location>
</feature>
<dbReference type="GO" id="GO:0043682">
    <property type="term" value="F:P-type divalent copper transporter activity"/>
    <property type="evidence" value="ECO:0007669"/>
    <property type="project" value="TreeGrafter"/>
</dbReference>
<evidence type="ECO:0000256" key="11">
    <source>
        <dbReference type="ARBA" id="ARBA00023065"/>
    </source>
</evidence>
<dbReference type="GO" id="GO:0005524">
    <property type="term" value="F:ATP binding"/>
    <property type="evidence" value="ECO:0007669"/>
    <property type="project" value="InterPro"/>
</dbReference>
<feature type="transmembrane region" description="Helical" evidence="13">
    <location>
        <begin position="143"/>
        <end position="165"/>
    </location>
</feature>
<evidence type="ECO:0000256" key="6">
    <source>
        <dbReference type="ARBA" id="ARBA00022692"/>
    </source>
</evidence>
<dbReference type="InterPro" id="IPR023214">
    <property type="entry name" value="HAD_sf"/>
</dbReference>
<dbReference type="GO" id="GO:0005507">
    <property type="term" value="F:copper ion binding"/>
    <property type="evidence" value="ECO:0007669"/>
    <property type="project" value="TreeGrafter"/>
</dbReference>
<keyword evidence="7" id="KW-0479">Metal-binding</keyword>
<evidence type="ECO:0000256" key="13">
    <source>
        <dbReference type="SAM" id="Phobius"/>
    </source>
</evidence>
<comment type="similarity">
    <text evidence="2">Belongs to the cation transport ATPase (P-type) (TC 3.A.3) family. Type IB subfamily.</text>
</comment>
<dbReference type="GO" id="GO:0005886">
    <property type="term" value="C:plasma membrane"/>
    <property type="evidence" value="ECO:0007669"/>
    <property type="project" value="UniProtKB-SubCell"/>
</dbReference>
<dbReference type="PANTHER" id="PTHR43520:SF5">
    <property type="entry name" value="CATION-TRANSPORTING P-TYPE ATPASE-RELATED"/>
    <property type="match status" value="1"/>
</dbReference>
<dbReference type="InterPro" id="IPR006121">
    <property type="entry name" value="HMA_dom"/>
</dbReference>
<evidence type="ECO:0000256" key="9">
    <source>
        <dbReference type="ARBA" id="ARBA00022967"/>
    </source>
</evidence>
<keyword evidence="10 13" id="KW-1133">Transmembrane helix</keyword>
<evidence type="ECO:0000313" key="16">
    <source>
        <dbReference type="Proteomes" id="UP000048908"/>
    </source>
</evidence>
<dbReference type="EMBL" id="CXPG01000023">
    <property type="protein sequence ID" value="CTQ34622.1"/>
    <property type="molecule type" value="Genomic_DNA"/>
</dbReference>
<evidence type="ECO:0000256" key="1">
    <source>
        <dbReference type="ARBA" id="ARBA00004651"/>
    </source>
</evidence>
<dbReference type="OrthoDB" id="9807843at2"/>
<dbReference type="SUPFAM" id="SSF81665">
    <property type="entry name" value="Calcium ATPase, transmembrane domain M"/>
    <property type="match status" value="1"/>
</dbReference>